<accession>A0AAE0KVH7</accession>
<reference evidence="2 3" key="1">
    <citation type="journal article" date="2015" name="Genome Biol. Evol.">
        <title>Comparative Genomics of a Bacterivorous Green Alga Reveals Evolutionary Causalities and Consequences of Phago-Mixotrophic Mode of Nutrition.</title>
        <authorList>
            <person name="Burns J.A."/>
            <person name="Paasch A."/>
            <person name="Narechania A."/>
            <person name="Kim E."/>
        </authorList>
    </citation>
    <scope>NUCLEOTIDE SEQUENCE [LARGE SCALE GENOMIC DNA]</scope>
    <source>
        <strain evidence="2 3">PLY_AMNH</strain>
    </source>
</reference>
<dbReference type="EMBL" id="LGRX02016528">
    <property type="protein sequence ID" value="KAK3261980.1"/>
    <property type="molecule type" value="Genomic_DNA"/>
</dbReference>
<feature type="compositionally biased region" description="Low complexity" evidence="1">
    <location>
        <begin position="318"/>
        <end position="327"/>
    </location>
</feature>
<keyword evidence="3" id="KW-1185">Reference proteome</keyword>
<protein>
    <submittedName>
        <fullName evidence="2">Uncharacterized protein</fullName>
    </submittedName>
</protein>
<proteinExistence type="predicted"/>
<sequence length="384" mass="42651">MFRWICLLRFIFESNRKSDLDLLDALMPTAQKEGYYALLFRQFVLTSRRTFVSLQRYNASTVSLRPFTVAPHGSTDADAFVDVQLASLDELYEVFNNFISDQTEEIDYDALIDINVLGLDLVLDVPRVRAPLFTASSSVDDASSQDGDDYNSLSSSFNLLLGQCTCVYGCDNITSLTRCAEANGCSYLTGTTDTSCPSGYWEDVECTSYGMVDFEYCCPLPDGTCDPTTSGCHYLGDIFSTECPTGFTENHQCTRRGYLMDEEFCCPTTECSVTGGCFWNRDALQHSVCPSGYEERPSCTNNGYLWDEEFCCPEEADSAAPSGSDSPAPSPEPPNAREPGDCREYGGCYFHETFYAAECPAGYFELTECTDYGYFVDSEFCCPS</sequence>
<dbReference type="AlphaFoldDB" id="A0AAE0KVH7"/>
<feature type="region of interest" description="Disordered" evidence="1">
    <location>
        <begin position="315"/>
        <end position="337"/>
    </location>
</feature>
<gene>
    <name evidence="2" type="ORF">CYMTET_29147</name>
</gene>
<comment type="caution">
    <text evidence="2">The sequence shown here is derived from an EMBL/GenBank/DDBJ whole genome shotgun (WGS) entry which is preliminary data.</text>
</comment>
<evidence type="ECO:0000256" key="1">
    <source>
        <dbReference type="SAM" id="MobiDB-lite"/>
    </source>
</evidence>
<name>A0AAE0KVH7_9CHLO</name>
<organism evidence="2 3">
    <name type="scientific">Cymbomonas tetramitiformis</name>
    <dbReference type="NCBI Taxonomy" id="36881"/>
    <lineage>
        <taxon>Eukaryota</taxon>
        <taxon>Viridiplantae</taxon>
        <taxon>Chlorophyta</taxon>
        <taxon>Pyramimonadophyceae</taxon>
        <taxon>Pyramimonadales</taxon>
        <taxon>Pyramimonadaceae</taxon>
        <taxon>Cymbomonas</taxon>
    </lineage>
</organism>
<dbReference type="Proteomes" id="UP001190700">
    <property type="component" value="Unassembled WGS sequence"/>
</dbReference>
<evidence type="ECO:0000313" key="3">
    <source>
        <dbReference type="Proteomes" id="UP001190700"/>
    </source>
</evidence>
<evidence type="ECO:0000313" key="2">
    <source>
        <dbReference type="EMBL" id="KAK3261980.1"/>
    </source>
</evidence>